<dbReference type="InterPro" id="IPR023828">
    <property type="entry name" value="Peptidase_S8_Ser-AS"/>
</dbReference>
<dbReference type="GeneID" id="94430825"/>
<evidence type="ECO:0000256" key="3">
    <source>
        <dbReference type="ARBA" id="ARBA00022801"/>
    </source>
</evidence>
<dbReference type="VEuPathDB" id="ToxoDB:CSUI_007469"/>
<dbReference type="EMBL" id="MIGC01003945">
    <property type="protein sequence ID" value="PHJ18697.1"/>
    <property type="molecule type" value="Genomic_DNA"/>
</dbReference>
<feature type="compositionally biased region" description="Basic and acidic residues" evidence="8">
    <location>
        <begin position="250"/>
        <end position="262"/>
    </location>
</feature>
<evidence type="ECO:0000313" key="11">
    <source>
        <dbReference type="Proteomes" id="UP000221165"/>
    </source>
</evidence>
<dbReference type="AlphaFoldDB" id="A0A2C6KMD7"/>
<dbReference type="SUPFAM" id="SSF52743">
    <property type="entry name" value="Subtilisin-like"/>
    <property type="match status" value="1"/>
</dbReference>
<dbReference type="PROSITE" id="PS51892">
    <property type="entry name" value="SUBTILASE"/>
    <property type="match status" value="1"/>
</dbReference>
<protein>
    <recommendedName>
        <fullName evidence="6">subtilisin</fullName>
        <ecNumber evidence="6">3.4.21.62</ecNumber>
    </recommendedName>
</protein>
<dbReference type="PANTHER" id="PTHR43806:SF11">
    <property type="entry name" value="CEREVISIN-RELATED"/>
    <property type="match status" value="1"/>
</dbReference>
<dbReference type="Pfam" id="PF00082">
    <property type="entry name" value="Peptidase_S8"/>
    <property type="match status" value="1"/>
</dbReference>
<reference evidence="10 11" key="1">
    <citation type="journal article" date="2017" name="Int. J. Parasitol.">
        <title>The genome of the protozoan parasite Cystoisospora suis and a reverse vaccinology approach to identify vaccine candidates.</title>
        <authorList>
            <person name="Palmieri N."/>
            <person name="Shrestha A."/>
            <person name="Ruttkowski B."/>
            <person name="Beck T."/>
            <person name="Vogl C."/>
            <person name="Tomley F."/>
            <person name="Blake D.P."/>
            <person name="Joachim A."/>
        </authorList>
    </citation>
    <scope>NUCLEOTIDE SEQUENCE [LARGE SCALE GENOMIC DNA]</scope>
    <source>
        <strain evidence="10 11">Wien I</strain>
    </source>
</reference>
<feature type="domain" description="Peptidase S8/S53" evidence="9">
    <location>
        <begin position="42"/>
        <end position="164"/>
    </location>
</feature>
<dbReference type="GO" id="GO:0006508">
    <property type="term" value="P:proteolysis"/>
    <property type="evidence" value="ECO:0007669"/>
    <property type="project" value="UniProtKB-KW"/>
</dbReference>
<dbReference type="OrthoDB" id="331977at2759"/>
<dbReference type="InterPro" id="IPR000209">
    <property type="entry name" value="Peptidase_S8/S53_dom"/>
</dbReference>
<evidence type="ECO:0000256" key="2">
    <source>
        <dbReference type="ARBA" id="ARBA00022670"/>
    </source>
</evidence>
<dbReference type="EC" id="3.4.21.62" evidence="6"/>
<dbReference type="Proteomes" id="UP000221165">
    <property type="component" value="Unassembled WGS sequence"/>
</dbReference>
<comment type="catalytic activity">
    <reaction evidence="5">
        <text>Hydrolysis of proteins with broad specificity for peptide bonds, and a preference for a large uncharged residue in P1. Hydrolyzes peptide amides.</text>
        <dbReference type="EC" id="3.4.21.62"/>
    </reaction>
</comment>
<evidence type="ECO:0000256" key="1">
    <source>
        <dbReference type="ARBA" id="ARBA00011073"/>
    </source>
</evidence>
<feature type="region of interest" description="Disordered" evidence="8">
    <location>
        <begin position="377"/>
        <end position="400"/>
    </location>
</feature>
<sequence length="477" mass="50753">MQCLLLCEKGGICCASPFHSCDRRFLLVDLNRRRHSELEFDAIRRAQAAGHLFIASAGNHNLNTDLQQNDHTPSSYQLSNILAVGASTYAGRKASFSNYGYKTVHLFAPGADIRTTEGASGYATVSGTSFACPHAAGAAGLIWSAFPNLTYLQVKQALIEGCQQSSSLTTLSACGGTLNVYTSLYIAAKLANALPLPGVRLRRRAHRNFIESQGDEQQAEPTSAFLAAAGAVDMETKPMGDQGMESEGISSEKDPPDSEPRPALEAVSLSSSLVPAPASGQRVGTTLGATFDDKVRKNDNAALLDQSIKAAPEHAVGESGLLGPQVITSALNTPEVDETRDESQFVPDLPRSFSLFSQNLIAEPPTEEFLKHETVRMGQSRGNPTWLKGTEDWGAPTASPTVMSVEDVDTTPIQMTTDTMHTVATENEAPGRATARQKSGLPGLLRDSLYLPFVVGKDLISLASGAALSGTGTWSVR</sequence>
<keyword evidence="11" id="KW-1185">Reference proteome</keyword>
<comment type="similarity">
    <text evidence="1 7">Belongs to the peptidase S8 family.</text>
</comment>
<keyword evidence="2" id="KW-0645">Protease</keyword>
<comment type="caution">
    <text evidence="10">The sequence shown here is derived from an EMBL/GenBank/DDBJ whole genome shotgun (WGS) entry which is preliminary data.</text>
</comment>
<organism evidence="10 11">
    <name type="scientific">Cystoisospora suis</name>
    <dbReference type="NCBI Taxonomy" id="483139"/>
    <lineage>
        <taxon>Eukaryota</taxon>
        <taxon>Sar</taxon>
        <taxon>Alveolata</taxon>
        <taxon>Apicomplexa</taxon>
        <taxon>Conoidasida</taxon>
        <taxon>Coccidia</taxon>
        <taxon>Eucoccidiorida</taxon>
        <taxon>Eimeriorina</taxon>
        <taxon>Sarcocystidae</taxon>
        <taxon>Cystoisospora</taxon>
    </lineage>
</organism>
<evidence type="ECO:0000256" key="7">
    <source>
        <dbReference type="PROSITE-ProRule" id="PRU01240"/>
    </source>
</evidence>
<name>A0A2C6KMD7_9APIC</name>
<dbReference type="Gene3D" id="3.40.50.200">
    <property type="entry name" value="Peptidase S8/S53 domain"/>
    <property type="match status" value="1"/>
</dbReference>
<evidence type="ECO:0000256" key="8">
    <source>
        <dbReference type="SAM" id="MobiDB-lite"/>
    </source>
</evidence>
<proteinExistence type="inferred from homology"/>
<dbReference type="InterPro" id="IPR036852">
    <property type="entry name" value="Peptidase_S8/S53_dom_sf"/>
</dbReference>
<dbReference type="GO" id="GO:0004252">
    <property type="term" value="F:serine-type endopeptidase activity"/>
    <property type="evidence" value="ECO:0007669"/>
    <property type="project" value="UniProtKB-EC"/>
</dbReference>
<evidence type="ECO:0000256" key="6">
    <source>
        <dbReference type="ARBA" id="ARBA00023619"/>
    </source>
</evidence>
<evidence type="ECO:0000256" key="4">
    <source>
        <dbReference type="ARBA" id="ARBA00022825"/>
    </source>
</evidence>
<evidence type="ECO:0000259" key="9">
    <source>
        <dbReference type="Pfam" id="PF00082"/>
    </source>
</evidence>
<dbReference type="PROSITE" id="PS00138">
    <property type="entry name" value="SUBTILASE_SER"/>
    <property type="match status" value="1"/>
</dbReference>
<dbReference type="RefSeq" id="XP_067920403.1">
    <property type="nucleotide sequence ID" value="XM_068067614.1"/>
</dbReference>
<accession>A0A2C6KMD7</accession>
<feature type="compositionally biased region" description="Low complexity" evidence="8">
    <location>
        <begin position="263"/>
        <end position="279"/>
    </location>
</feature>
<feature type="region of interest" description="Disordered" evidence="8">
    <location>
        <begin position="236"/>
        <end position="282"/>
    </location>
</feature>
<evidence type="ECO:0000256" key="5">
    <source>
        <dbReference type="ARBA" id="ARBA00023529"/>
    </source>
</evidence>
<comment type="caution">
    <text evidence="7">Lacks conserved residue(s) required for the propagation of feature annotation.</text>
</comment>
<keyword evidence="3" id="KW-0378">Hydrolase</keyword>
<evidence type="ECO:0000313" key="10">
    <source>
        <dbReference type="EMBL" id="PHJ18697.1"/>
    </source>
</evidence>
<keyword evidence="4" id="KW-0720">Serine protease</keyword>
<dbReference type="InterPro" id="IPR050131">
    <property type="entry name" value="Peptidase_S8_subtilisin-like"/>
</dbReference>
<dbReference type="PANTHER" id="PTHR43806">
    <property type="entry name" value="PEPTIDASE S8"/>
    <property type="match status" value="1"/>
</dbReference>
<gene>
    <name evidence="10" type="ORF">CSUI_007469</name>
</gene>